<feature type="region of interest" description="Disordered" evidence="3">
    <location>
        <begin position="164"/>
        <end position="197"/>
    </location>
</feature>
<comment type="similarity">
    <text evidence="1 2">Belongs to the OSBP family.</text>
</comment>
<dbReference type="Gene3D" id="3.30.70.3490">
    <property type="match status" value="1"/>
</dbReference>
<dbReference type="EMBL" id="KN838558">
    <property type="protein sequence ID" value="KIK05614.1"/>
    <property type="molecule type" value="Genomic_DNA"/>
</dbReference>
<gene>
    <name evidence="4" type="ORF">K443DRAFT_90825</name>
</gene>
<evidence type="ECO:0000313" key="5">
    <source>
        <dbReference type="Proteomes" id="UP000054477"/>
    </source>
</evidence>
<reference evidence="4 5" key="1">
    <citation type="submission" date="2014-04" db="EMBL/GenBank/DDBJ databases">
        <authorList>
            <consortium name="DOE Joint Genome Institute"/>
            <person name="Kuo A."/>
            <person name="Kohler A."/>
            <person name="Nagy L.G."/>
            <person name="Floudas D."/>
            <person name="Copeland A."/>
            <person name="Barry K.W."/>
            <person name="Cichocki N."/>
            <person name="Veneault-Fourrey C."/>
            <person name="LaButti K."/>
            <person name="Lindquist E.A."/>
            <person name="Lipzen A."/>
            <person name="Lundell T."/>
            <person name="Morin E."/>
            <person name="Murat C."/>
            <person name="Sun H."/>
            <person name="Tunlid A."/>
            <person name="Henrissat B."/>
            <person name="Grigoriev I.V."/>
            <person name="Hibbett D.S."/>
            <person name="Martin F."/>
            <person name="Nordberg H.P."/>
            <person name="Cantor M.N."/>
            <person name="Hua S.X."/>
        </authorList>
    </citation>
    <scope>NUCLEOTIDE SEQUENCE [LARGE SCALE GENOMIC DNA]</scope>
    <source>
        <strain evidence="4 5">LaAM-08-1</strain>
    </source>
</reference>
<dbReference type="HOGENOM" id="CLU_029722_0_0_1"/>
<evidence type="ECO:0000256" key="2">
    <source>
        <dbReference type="RuleBase" id="RU003844"/>
    </source>
</evidence>
<dbReference type="STRING" id="1095629.A0A0C9XVJ6"/>
<protein>
    <recommendedName>
        <fullName evidence="6">Oxysterol-binding protein</fullName>
    </recommendedName>
</protein>
<evidence type="ECO:0000313" key="4">
    <source>
        <dbReference type="EMBL" id="KIK05614.1"/>
    </source>
</evidence>
<name>A0A0C9XVJ6_9AGAR</name>
<dbReference type="Proteomes" id="UP000054477">
    <property type="component" value="Unassembled WGS sequence"/>
</dbReference>
<dbReference type="Gene3D" id="2.40.160.120">
    <property type="match status" value="1"/>
</dbReference>
<feature type="region of interest" description="Disordered" evidence="3">
    <location>
        <begin position="407"/>
        <end position="434"/>
    </location>
</feature>
<dbReference type="PANTHER" id="PTHR10972:SF212">
    <property type="entry name" value="OXYSTEROL-BINDING PROTEIN-LIKE PROTEIN 1"/>
    <property type="match status" value="1"/>
</dbReference>
<dbReference type="SUPFAM" id="SSF144000">
    <property type="entry name" value="Oxysterol-binding protein-like"/>
    <property type="match status" value="1"/>
</dbReference>
<feature type="region of interest" description="Disordered" evidence="3">
    <location>
        <begin position="1"/>
        <end position="31"/>
    </location>
</feature>
<evidence type="ECO:0000256" key="1">
    <source>
        <dbReference type="ARBA" id="ARBA00008842"/>
    </source>
</evidence>
<dbReference type="InterPro" id="IPR037239">
    <property type="entry name" value="OSBP_sf"/>
</dbReference>
<keyword evidence="5" id="KW-1185">Reference proteome</keyword>
<dbReference type="GO" id="GO:0016020">
    <property type="term" value="C:membrane"/>
    <property type="evidence" value="ECO:0007669"/>
    <property type="project" value="TreeGrafter"/>
</dbReference>
<dbReference type="GO" id="GO:0005829">
    <property type="term" value="C:cytosol"/>
    <property type="evidence" value="ECO:0007669"/>
    <property type="project" value="TreeGrafter"/>
</dbReference>
<dbReference type="AlphaFoldDB" id="A0A0C9XVJ6"/>
<organism evidence="4 5">
    <name type="scientific">Laccaria amethystina LaAM-08-1</name>
    <dbReference type="NCBI Taxonomy" id="1095629"/>
    <lineage>
        <taxon>Eukaryota</taxon>
        <taxon>Fungi</taxon>
        <taxon>Dikarya</taxon>
        <taxon>Basidiomycota</taxon>
        <taxon>Agaricomycotina</taxon>
        <taxon>Agaricomycetes</taxon>
        <taxon>Agaricomycetidae</taxon>
        <taxon>Agaricales</taxon>
        <taxon>Agaricineae</taxon>
        <taxon>Hydnangiaceae</taxon>
        <taxon>Laccaria</taxon>
    </lineage>
</organism>
<dbReference type="InterPro" id="IPR000648">
    <property type="entry name" value="Oxysterol-bd"/>
</dbReference>
<dbReference type="PANTHER" id="PTHR10972">
    <property type="entry name" value="OXYSTEROL-BINDING PROTEIN-RELATED"/>
    <property type="match status" value="1"/>
</dbReference>
<reference evidence="5" key="2">
    <citation type="submission" date="2015-01" db="EMBL/GenBank/DDBJ databases">
        <title>Evolutionary Origins and Diversification of the Mycorrhizal Mutualists.</title>
        <authorList>
            <consortium name="DOE Joint Genome Institute"/>
            <consortium name="Mycorrhizal Genomics Consortium"/>
            <person name="Kohler A."/>
            <person name="Kuo A."/>
            <person name="Nagy L.G."/>
            <person name="Floudas D."/>
            <person name="Copeland A."/>
            <person name="Barry K.W."/>
            <person name="Cichocki N."/>
            <person name="Veneault-Fourrey C."/>
            <person name="LaButti K."/>
            <person name="Lindquist E.A."/>
            <person name="Lipzen A."/>
            <person name="Lundell T."/>
            <person name="Morin E."/>
            <person name="Murat C."/>
            <person name="Riley R."/>
            <person name="Ohm R."/>
            <person name="Sun H."/>
            <person name="Tunlid A."/>
            <person name="Henrissat B."/>
            <person name="Grigoriev I.V."/>
            <person name="Hibbett D.S."/>
            <person name="Martin F."/>
        </authorList>
    </citation>
    <scope>NUCLEOTIDE SEQUENCE [LARGE SCALE GENOMIC DNA]</scope>
    <source>
        <strain evidence="5">LaAM-08-1</strain>
    </source>
</reference>
<evidence type="ECO:0000256" key="3">
    <source>
        <dbReference type="SAM" id="MobiDB-lite"/>
    </source>
</evidence>
<dbReference type="PROSITE" id="PS01013">
    <property type="entry name" value="OSBP"/>
    <property type="match status" value="1"/>
</dbReference>
<dbReference type="GO" id="GO:0032934">
    <property type="term" value="F:sterol binding"/>
    <property type="evidence" value="ECO:0007669"/>
    <property type="project" value="TreeGrafter"/>
</dbReference>
<feature type="compositionally biased region" description="Low complexity" evidence="3">
    <location>
        <begin position="407"/>
        <end position="417"/>
    </location>
</feature>
<proteinExistence type="inferred from homology"/>
<feature type="compositionally biased region" description="Low complexity" evidence="3">
    <location>
        <begin position="164"/>
        <end position="176"/>
    </location>
</feature>
<evidence type="ECO:0008006" key="6">
    <source>
        <dbReference type="Google" id="ProtNLM"/>
    </source>
</evidence>
<dbReference type="OrthoDB" id="48057at2759"/>
<dbReference type="Pfam" id="PF01237">
    <property type="entry name" value="Oxysterol_BP"/>
    <property type="match status" value="2"/>
</dbReference>
<dbReference type="InterPro" id="IPR018494">
    <property type="entry name" value="Oxysterol-bd_CS"/>
</dbReference>
<accession>A0A0C9XVJ6</accession>
<sequence>MSNNDPKAGPASPIDEDAPGPPISVADSGDTGEGGKLKMIVQLVKKSLGVKDIAAMRLSLPASLLEPIPNLEYWQYLDRPDIFAAINDSPHPFERMLAVLRFTLTKDLKFVHGKVCKPYNSVLGEHFRAHWDVTPAQFPNPDSTIPKSRLSFVSETASVRSAISSSSKSVTSGRSSFLSKAPKSPSTAATSLEAEPDEAQALKRLSKLSLATGDGPNGTGTDTGETARVVYVTEQVSHHPPVSAYFATCPQRSLQLFGIDQISAKVSGTTLRVSPGQHNQGIFVRVTGGFGEGEQYHITHPIASVNGILRGSFYITVGESTVISVSGGKAGQRFRTIIEYKEESWLGRAHFLMEGVIHTVHDGETDHEEWTKVKHVPHNRIVAVFDGSWKGHVRWRRVGSGSYPSIISSSASSPNPSHTQLPTPHIPSAAASKADVTVTGDSGEWATLIDMSTLEVIPKVVRPLDRQLENESRRLWESVTDNLVKREFGEATREKVGIEQRQRDEAAERKKRGVEFVPRYFEKDISKGFAELTAEGWKAVQEEIEEETSACIEGSLGTKLAAQ</sequence>